<dbReference type="Gene3D" id="3.30.700.10">
    <property type="entry name" value="Glycoprotein, Type 4 Pilin"/>
    <property type="match status" value="1"/>
</dbReference>
<name>A0A517NED8_9BACT</name>
<dbReference type="KEGG" id="rlc:K227x_38940"/>
<accession>A0A517NED8</accession>
<dbReference type="SUPFAM" id="SSF54523">
    <property type="entry name" value="Pili subunits"/>
    <property type="match status" value="1"/>
</dbReference>
<dbReference type="InterPro" id="IPR045584">
    <property type="entry name" value="Pilin-like"/>
</dbReference>
<protein>
    <submittedName>
        <fullName evidence="2">Type II secretion system protein G</fullName>
    </submittedName>
</protein>
<reference evidence="2 3" key="1">
    <citation type="submission" date="2019-02" db="EMBL/GenBank/DDBJ databases">
        <title>Deep-cultivation of Planctomycetes and their phenomic and genomic characterization uncovers novel biology.</title>
        <authorList>
            <person name="Wiegand S."/>
            <person name="Jogler M."/>
            <person name="Boedeker C."/>
            <person name="Pinto D."/>
            <person name="Vollmers J."/>
            <person name="Rivas-Marin E."/>
            <person name="Kohn T."/>
            <person name="Peeters S.H."/>
            <person name="Heuer A."/>
            <person name="Rast P."/>
            <person name="Oberbeckmann S."/>
            <person name="Bunk B."/>
            <person name="Jeske O."/>
            <person name="Meyerdierks A."/>
            <person name="Storesund J.E."/>
            <person name="Kallscheuer N."/>
            <person name="Luecker S."/>
            <person name="Lage O.M."/>
            <person name="Pohl T."/>
            <person name="Merkel B.J."/>
            <person name="Hornburger P."/>
            <person name="Mueller R.-W."/>
            <person name="Bruemmer F."/>
            <person name="Labrenz M."/>
            <person name="Spormann A.M."/>
            <person name="Op den Camp H."/>
            <person name="Overmann J."/>
            <person name="Amann R."/>
            <person name="Jetten M.S.M."/>
            <person name="Mascher T."/>
            <person name="Medema M.H."/>
            <person name="Devos D.P."/>
            <person name="Kaster A.-K."/>
            <person name="Ovreas L."/>
            <person name="Rohde M."/>
            <person name="Galperin M.Y."/>
            <person name="Jogler C."/>
        </authorList>
    </citation>
    <scope>NUCLEOTIDE SEQUENCE [LARGE SCALE GENOMIC DNA]</scope>
    <source>
        <strain evidence="2 3">K22_7</strain>
    </source>
</reference>
<dbReference type="InterPro" id="IPR012902">
    <property type="entry name" value="N_methyl_site"/>
</dbReference>
<dbReference type="Proteomes" id="UP000318538">
    <property type="component" value="Chromosome"/>
</dbReference>
<proteinExistence type="predicted"/>
<evidence type="ECO:0000313" key="2">
    <source>
        <dbReference type="EMBL" id="QDT05494.1"/>
    </source>
</evidence>
<dbReference type="OrthoDB" id="263324at2"/>
<dbReference type="PANTHER" id="PTHR30093:SF2">
    <property type="entry name" value="TYPE II SECRETION SYSTEM PROTEIN H"/>
    <property type="match status" value="1"/>
</dbReference>
<dbReference type="EMBL" id="CP036525">
    <property type="protein sequence ID" value="QDT05494.1"/>
    <property type="molecule type" value="Genomic_DNA"/>
</dbReference>
<evidence type="ECO:0000313" key="3">
    <source>
        <dbReference type="Proteomes" id="UP000318538"/>
    </source>
</evidence>
<dbReference type="NCBIfam" id="TIGR02532">
    <property type="entry name" value="IV_pilin_GFxxxE"/>
    <property type="match status" value="1"/>
</dbReference>
<dbReference type="AlphaFoldDB" id="A0A517NED8"/>
<keyword evidence="3" id="KW-1185">Reference proteome</keyword>
<evidence type="ECO:0000259" key="1">
    <source>
        <dbReference type="Pfam" id="PF07596"/>
    </source>
</evidence>
<sequence length="319" mass="34539">MRPNRNRLNRTAFTLVELLVVIAIIGILIGLLLPGVQAAREAARRMSCSNNMKQLGLAMHMYNDVHRSLPPTVLGISAGKNQGQPVHVAGLTAWVALLPYHESAALYEQFDFSSSPTTPENEAASKKTPPVHLCPSMSLPDSGGTPNGYSSYALSTGTKKYRNQVHNGVIVDSMNVFRMERVNAGVDASQSWISSVDIDDVAAADGTSHTFLAGEFGVQRRDTSMLPFPYPGSGGESAGMWAVSYPYHSTASVFGKFNAKHISLFDIPSYESFRSPHTGGVQFVLSDGSVRLLNESVDATILQRLAARNDGEVINQEPW</sequence>
<feature type="domain" description="DUF1559" evidence="1">
    <location>
        <begin position="37"/>
        <end position="299"/>
    </location>
</feature>
<dbReference type="InterPro" id="IPR011453">
    <property type="entry name" value="DUF1559"/>
</dbReference>
<dbReference type="NCBIfam" id="TIGR04294">
    <property type="entry name" value="pre_pil_HX9DG"/>
    <property type="match status" value="1"/>
</dbReference>
<dbReference type="RefSeq" id="WP_145171646.1">
    <property type="nucleotide sequence ID" value="NZ_CP036525.1"/>
</dbReference>
<organism evidence="2 3">
    <name type="scientific">Rubripirellula lacrimiformis</name>
    <dbReference type="NCBI Taxonomy" id="1930273"/>
    <lineage>
        <taxon>Bacteria</taxon>
        <taxon>Pseudomonadati</taxon>
        <taxon>Planctomycetota</taxon>
        <taxon>Planctomycetia</taxon>
        <taxon>Pirellulales</taxon>
        <taxon>Pirellulaceae</taxon>
        <taxon>Rubripirellula</taxon>
    </lineage>
</organism>
<dbReference type="Pfam" id="PF07596">
    <property type="entry name" value="SBP_bac_10"/>
    <property type="match status" value="1"/>
</dbReference>
<dbReference type="PANTHER" id="PTHR30093">
    <property type="entry name" value="GENERAL SECRETION PATHWAY PROTEIN G"/>
    <property type="match status" value="1"/>
</dbReference>
<dbReference type="InterPro" id="IPR027558">
    <property type="entry name" value="Pre_pil_HX9DG_C"/>
</dbReference>
<dbReference type="Pfam" id="PF07963">
    <property type="entry name" value="N_methyl"/>
    <property type="match status" value="1"/>
</dbReference>
<gene>
    <name evidence="2" type="primary">xcpT_4</name>
    <name evidence="2" type="ORF">K227x_38940</name>
</gene>